<evidence type="ECO:0000313" key="7">
    <source>
        <dbReference type="Proteomes" id="UP001139179"/>
    </source>
</evidence>
<comment type="subcellular location">
    <subcellularLocation>
        <location evidence="1">Periplasm</location>
    </subcellularLocation>
</comment>
<reference evidence="6" key="1">
    <citation type="submission" date="2022-05" db="EMBL/GenBank/DDBJ databases">
        <title>Comparative Genomics of Spacecraft Associated Microbes.</title>
        <authorList>
            <person name="Tran M.T."/>
            <person name="Wright A."/>
            <person name="Seuylemezian A."/>
            <person name="Eisen J."/>
            <person name="Coil D."/>
        </authorList>
    </citation>
    <scope>NUCLEOTIDE SEQUENCE</scope>
    <source>
        <strain evidence="6">214.1.1</strain>
    </source>
</reference>
<feature type="signal peptide" evidence="5">
    <location>
        <begin position="1"/>
        <end position="22"/>
    </location>
</feature>
<proteinExistence type="inferred from homology"/>
<dbReference type="Gene3D" id="3.40.190.10">
    <property type="entry name" value="Periplasmic binding protein-like II"/>
    <property type="match status" value="2"/>
</dbReference>
<gene>
    <name evidence="6" type="ORF">M3202_09120</name>
</gene>
<evidence type="ECO:0000256" key="5">
    <source>
        <dbReference type="SAM" id="SignalP"/>
    </source>
</evidence>
<organism evidence="6 7">
    <name type="scientific">Halalkalibacter oceani</name>
    <dbReference type="NCBI Taxonomy" id="1653776"/>
    <lineage>
        <taxon>Bacteria</taxon>
        <taxon>Bacillati</taxon>
        <taxon>Bacillota</taxon>
        <taxon>Bacilli</taxon>
        <taxon>Bacillales</taxon>
        <taxon>Bacillaceae</taxon>
        <taxon>Halalkalibacter</taxon>
    </lineage>
</organism>
<dbReference type="EMBL" id="JAMBOL010000006">
    <property type="protein sequence ID" value="MCM3714246.1"/>
    <property type="molecule type" value="Genomic_DNA"/>
</dbReference>
<dbReference type="PANTHER" id="PTHR30024">
    <property type="entry name" value="ALIPHATIC SULFONATES-BINDING PROTEIN-RELATED"/>
    <property type="match status" value="1"/>
</dbReference>
<dbReference type="AlphaFoldDB" id="A0A9X2INY0"/>
<evidence type="ECO:0000256" key="3">
    <source>
        <dbReference type="ARBA" id="ARBA00022729"/>
    </source>
</evidence>
<comment type="caution">
    <text evidence="6">The sequence shown here is derived from an EMBL/GenBank/DDBJ whole genome shotgun (WGS) entry which is preliminary data.</text>
</comment>
<evidence type="ECO:0000256" key="1">
    <source>
        <dbReference type="ARBA" id="ARBA00004418"/>
    </source>
</evidence>
<name>A0A9X2INY0_9BACI</name>
<dbReference type="PROSITE" id="PS51257">
    <property type="entry name" value="PROKAR_LIPOPROTEIN"/>
    <property type="match status" value="1"/>
</dbReference>
<accession>A0A9X2INY0</accession>
<dbReference type="GO" id="GO:0042597">
    <property type="term" value="C:periplasmic space"/>
    <property type="evidence" value="ECO:0007669"/>
    <property type="project" value="UniProtKB-SubCell"/>
</dbReference>
<evidence type="ECO:0000313" key="6">
    <source>
        <dbReference type="EMBL" id="MCM3714246.1"/>
    </source>
</evidence>
<sequence>MKVKVWMLSLLAVMVIALTACGGNEPDQGAGEQPEGTDQGSETEENMTIRLGLVCGGMTPLLAQIGINDGSFEEAGLTVEEHCFTSGSDAVQALVGGSIDVNLGSYEHVLRFANNALSVKAYGQLYDGVGYSLIVREDAPYQGLEELAGETLAVTRAGSLSDTGLRYGLEASGLDPDRDVEIIGSGSGASMFASIENSQVAGGMVSEPTISQMVSSGDFRVLYEPEIEYAGIVVMATTEWVDENSEAMTVFLRVMNEINDRVTDDPASAVEPMQQNFENIEPDVLEMAIANQLARVPEGLRVTEEGAANVAETAVELEIIEEPVSFDEAVDLSYLP</sequence>
<feature type="chain" id="PRO_5040790147" evidence="5">
    <location>
        <begin position="23"/>
        <end position="336"/>
    </location>
</feature>
<evidence type="ECO:0000256" key="2">
    <source>
        <dbReference type="ARBA" id="ARBA00010742"/>
    </source>
</evidence>
<evidence type="ECO:0000256" key="4">
    <source>
        <dbReference type="SAM" id="MobiDB-lite"/>
    </source>
</evidence>
<dbReference type="RefSeq" id="WP_251223039.1">
    <property type="nucleotide sequence ID" value="NZ_JAMBOL010000006.1"/>
</dbReference>
<dbReference type="Proteomes" id="UP001139179">
    <property type="component" value="Unassembled WGS sequence"/>
</dbReference>
<dbReference type="SUPFAM" id="SSF53850">
    <property type="entry name" value="Periplasmic binding protein-like II"/>
    <property type="match status" value="1"/>
</dbReference>
<protein>
    <submittedName>
        <fullName evidence="6">ABC transporter substrate-binding protein</fullName>
    </submittedName>
</protein>
<dbReference type="Pfam" id="PF13379">
    <property type="entry name" value="NMT1_2"/>
    <property type="match status" value="1"/>
</dbReference>
<feature type="region of interest" description="Disordered" evidence="4">
    <location>
        <begin position="24"/>
        <end position="44"/>
    </location>
</feature>
<comment type="similarity">
    <text evidence="2">Belongs to the bacterial solute-binding protein SsuA/TauA family.</text>
</comment>
<keyword evidence="7" id="KW-1185">Reference proteome</keyword>
<dbReference type="PANTHER" id="PTHR30024:SF47">
    <property type="entry name" value="TAURINE-BINDING PERIPLASMIC PROTEIN"/>
    <property type="match status" value="1"/>
</dbReference>
<keyword evidence="3 5" id="KW-0732">Signal</keyword>